<reference evidence="1 2" key="1">
    <citation type="journal article" date="2018" name="PLoS ONE">
        <title>The draft genome of Kipferlia bialata reveals reductive genome evolution in fornicate parasites.</title>
        <authorList>
            <person name="Tanifuji G."/>
            <person name="Takabayashi S."/>
            <person name="Kume K."/>
            <person name="Takagi M."/>
            <person name="Nakayama T."/>
            <person name="Kamikawa R."/>
            <person name="Inagaki Y."/>
            <person name="Hashimoto T."/>
        </authorList>
    </citation>
    <scope>NUCLEOTIDE SEQUENCE [LARGE SCALE GENOMIC DNA]</scope>
    <source>
        <strain evidence="1">NY0173</strain>
    </source>
</reference>
<protein>
    <submittedName>
        <fullName evidence="1">Uncharacterized protein</fullName>
    </submittedName>
</protein>
<organism evidence="1 2">
    <name type="scientific">Kipferlia bialata</name>
    <dbReference type="NCBI Taxonomy" id="797122"/>
    <lineage>
        <taxon>Eukaryota</taxon>
        <taxon>Metamonada</taxon>
        <taxon>Carpediemonas-like organisms</taxon>
        <taxon>Kipferlia</taxon>
    </lineage>
</organism>
<sequence>ATPLHIQKTEDSW</sequence>
<gene>
    <name evidence="1" type="ORF">KIPB_016074</name>
</gene>
<dbReference type="Proteomes" id="UP000265618">
    <property type="component" value="Unassembled WGS sequence"/>
</dbReference>
<keyword evidence="2" id="KW-1185">Reference proteome</keyword>
<name>A0A9K3GRR9_9EUKA</name>
<evidence type="ECO:0000313" key="2">
    <source>
        <dbReference type="Proteomes" id="UP000265618"/>
    </source>
</evidence>
<proteinExistence type="predicted"/>
<comment type="caution">
    <text evidence="1">The sequence shown here is derived from an EMBL/GenBank/DDBJ whole genome shotgun (WGS) entry which is preliminary data.</text>
</comment>
<accession>A0A9K3GRR9</accession>
<evidence type="ECO:0000313" key="1">
    <source>
        <dbReference type="EMBL" id="GIQ92355.1"/>
    </source>
</evidence>
<dbReference type="EMBL" id="BDIP01009512">
    <property type="protein sequence ID" value="GIQ92355.1"/>
    <property type="molecule type" value="Genomic_DNA"/>
</dbReference>
<feature type="non-terminal residue" evidence="1">
    <location>
        <position position="1"/>
    </location>
</feature>